<name>A0A8J4ED94_9ACTN</name>
<protein>
    <recommendedName>
        <fullName evidence="3">Helicase HerA central domain-containing protein</fullName>
    </recommendedName>
</protein>
<sequence>MSSVVDLFIGENITAEHQRGGTRVALPTADFTTHGVIVGMTGSGKTGLGVVLVEEVLRSGVPCLLIDPKGDLTNLLLTFPDLAPADFRPWVNASDAQKAGQSLDDFAAAQAKTWTDGLAGWGLGGADISALRAATSFTIYTPGSTVGVPLNLVGSLRAPTGTADAELVHDEIEGFVTGLLALVDIDADPLSSREHILLSNLIDTAWQQGRDLDLPTLVGQVADPPVRKLGVFDLDTFFPPRDRMDLAVRLNGLLASSSFAAWSQGVPVDLDAILRPGGKPAAAIVTLAHLSDQERQFAVSLILSKLVTWMRRQSGTTDLRALVYLDEVAGYLPPTATPPTKKPIMLLMKQARAFGVGVVLATQNPVDIDYKALTNAGTWVVGRLQTERDKARLLDGMTAAAGTVDVAAVGDTISGLGKREFVLRRAGKDRPEVFTSRWAMSYLRGPLDRDQIRSLMSGREVAPPASAEPAAPAAPALGSDETSVVPEVAADTPVRWVDPAAPWLASVGGAAGGGTRYEAAAVARVRLRFDEEKADLVVDQEWEAVLFPLVAQPSASTAVAVDYDDRDLREAAPTGAAYALPAAPVKERRFWTAMRRDLADHLVRSRTVEIFANRDLKVYSRPGETRDDFLLRCTAAADAKADEQAATLRAKYEARAKTVRSRLQDAEDRAELARDRQRSSRLSEVAHVAGDVLGSFLGGRSRASALSKAAGSLGGIASRRGRSSAASDRVDAAENKVGQLQQDLADVEADLARELTAIQTAWDAKAAAVETVEVGLERTDVQVTQLVLAWLPVG</sequence>
<dbReference type="EMBL" id="BOPH01000080">
    <property type="protein sequence ID" value="GIJ70481.1"/>
    <property type="molecule type" value="Genomic_DNA"/>
</dbReference>
<reference evidence="4" key="1">
    <citation type="submission" date="2021-01" db="EMBL/GenBank/DDBJ databases">
        <title>Whole genome shotgun sequence of Virgisporangium ochraceum NBRC 16418.</title>
        <authorList>
            <person name="Komaki H."/>
            <person name="Tamura T."/>
        </authorList>
    </citation>
    <scope>NUCLEOTIDE SEQUENCE</scope>
    <source>
        <strain evidence="4">NBRC 16418</strain>
    </source>
</reference>
<evidence type="ECO:0000256" key="2">
    <source>
        <dbReference type="SAM" id="MobiDB-lite"/>
    </source>
</evidence>
<feature type="coiled-coil region" evidence="1">
    <location>
        <begin position="649"/>
        <end position="676"/>
    </location>
</feature>
<keyword evidence="5" id="KW-1185">Reference proteome</keyword>
<evidence type="ECO:0000313" key="4">
    <source>
        <dbReference type="EMBL" id="GIJ70481.1"/>
    </source>
</evidence>
<proteinExistence type="predicted"/>
<feature type="compositionally biased region" description="Low complexity" evidence="2">
    <location>
        <begin position="462"/>
        <end position="476"/>
    </location>
</feature>
<feature type="region of interest" description="Disordered" evidence="2">
    <location>
        <begin position="458"/>
        <end position="482"/>
    </location>
</feature>
<dbReference type="PANTHER" id="PTHR30121:SF6">
    <property type="entry name" value="SLR6007 PROTEIN"/>
    <property type="match status" value="1"/>
</dbReference>
<dbReference type="PANTHER" id="PTHR30121">
    <property type="entry name" value="UNCHARACTERIZED PROTEIN YJGR-RELATED"/>
    <property type="match status" value="1"/>
</dbReference>
<feature type="domain" description="Helicase HerA central" evidence="3">
    <location>
        <begin position="18"/>
        <end position="76"/>
    </location>
</feature>
<comment type="caution">
    <text evidence="4">The sequence shown here is derived from an EMBL/GenBank/DDBJ whole genome shotgun (WGS) entry which is preliminary data.</text>
</comment>
<dbReference type="Pfam" id="PF01935">
    <property type="entry name" value="DUF87"/>
    <property type="match status" value="1"/>
</dbReference>
<dbReference type="AlphaFoldDB" id="A0A8J4ED94"/>
<evidence type="ECO:0000259" key="3">
    <source>
        <dbReference type="Pfam" id="PF01935"/>
    </source>
</evidence>
<dbReference type="InterPro" id="IPR027417">
    <property type="entry name" value="P-loop_NTPase"/>
</dbReference>
<dbReference type="Proteomes" id="UP000635606">
    <property type="component" value="Unassembled WGS sequence"/>
</dbReference>
<organism evidence="4 5">
    <name type="scientific">Virgisporangium ochraceum</name>
    <dbReference type="NCBI Taxonomy" id="65505"/>
    <lineage>
        <taxon>Bacteria</taxon>
        <taxon>Bacillati</taxon>
        <taxon>Actinomycetota</taxon>
        <taxon>Actinomycetes</taxon>
        <taxon>Micromonosporales</taxon>
        <taxon>Micromonosporaceae</taxon>
        <taxon>Virgisporangium</taxon>
    </lineage>
</organism>
<gene>
    <name evidence="4" type="ORF">Voc01_053980</name>
</gene>
<dbReference type="SUPFAM" id="SSF52540">
    <property type="entry name" value="P-loop containing nucleoside triphosphate hydrolases"/>
    <property type="match status" value="1"/>
</dbReference>
<accession>A0A8J4ED94</accession>
<keyword evidence="1" id="KW-0175">Coiled coil</keyword>
<dbReference type="Gene3D" id="3.40.50.300">
    <property type="entry name" value="P-loop containing nucleotide triphosphate hydrolases"/>
    <property type="match status" value="2"/>
</dbReference>
<evidence type="ECO:0000313" key="5">
    <source>
        <dbReference type="Proteomes" id="UP000635606"/>
    </source>
</evidence>
<feature type="coiled-coil region" evidence="1">
    <location>
        <begin position="723"/>
        <end position="750"/>
    </location>
</feature>
<dbReference type="InterPro" id="IPR051162">
    <property type="entry name" value="T4SS_component"/>
</dbReference>
<dbReference type="InterPro" id="IPR002789">
    <property type="entry name" value="HerA_central"/>
</dbReference>
<evidence type="ECO:0000256" key="1">
    <source>
        <dbReference type="SAM" id="Coils"/>
    </source>
</evidence>